<dbReference type="GO" id="GO:0016020">
    <property type="term" value="C:membrane"/>
    <property type="evidence" value="ECO:0007669"/>
    <property type="project" value="UniProtKB-SubCell"/>
</dbReference>
<sequence length="186" mass="20383">MKNPTLPRFTLAAGIGMTLCFLLYAMTSFFGYMDFGKDVDGSILLMYRPLDEPEVLVAYIGVLSKLCASYALLFMACRNAIYHGLGWDVDKIPYWKHILAVTFLSVLMLIFGLFIPKIQIVLGFAGSITGGSLGFLLPALFVMYSGEWTWKNVGTFNYVCTYVMLIAGVVGIVFGTGATIHATIVG</sequence>
<feature type="transmembrane region" description="Helical" evidence="5">
    <location>
        <begin position="12"/>
        <end position="35"/>
    </location>
</feature>
<evidence type="ECO:0000256" key="1">
    <source>
        <dbReference type="ARBA" id="ARBA00004141"/>
    </source>
</evidence>
<dbReference type="PANTHER" id="PTHR22950:SF369">
    <property type="entry name" value="ACID TRANSPORTER 1, PUTATIVE-RELATED"/>
    <property type="match status" value="1"/>
</dbReference>
<dbReference type="OrthoDB" id="242977at2759"/>
<comment type="subcellular location">
    <subcellularLocation>
        <location evidence="1">Membrane</location>
        <topology evidence="1">Multi-pass membrane protein</topology>
    </subcellularLocation>
</comment>
<feature type="transmembrane region" description="Helical" evidence="5">
    <location>
        <begin position="121"/>
        <end position="144"/>
    </location>
</feature>
<organism evidence="7 8">
    <name type="scientific">Trypanosoma conorhini</name>
    <dbReference type="NCBI Taxonomy" id="83891"/>
    <lineage>
        <taxon>Eukaryota</taxon>
        <taxon>Discoba</taxon>
        <taxon>Euglenozoa</taxon>
        <taxon>Kinetoplastea</taxon>
        <taxon>Metakinetoplastina</taxon>
        <taxon>Trypanosomatida</taxon>
        <taxon>Trypanosomatidae</taxon>
        <taxon>Trypanosoma</taxon>
    </lineage>
</organism>
<keyword evidence="2 5" id="KW-0812">Transmembrane</keyword>
<gene>
    <name evidence="7" type="ORF">Tco025E_07477</name>
</gene>
<dbReference type="EMBL" id="MKKU01000581">
    <property type="protein sequence ID" value="RNF06929.1"/>
    <property type="molecule type" value="Genomic_DNA"/>
</dbReference>
<dbReference type="PANTHER" id="PTHR22950">
    <property type="entry name" value="AMINO ACID TRANSPORTER"/>
    <property type="match status" value="1"/>
</dbReference>
<feature type="domain" description="Amino acid transporter transmembrane" evidence="6">
    <location>
        <begin position="1"/>
        <end position="180"/>
    </location>
</feature>
<evidence type="ECO:0000256" key="3">
    <source>
        <dbReference type="ARBA" id="ARBA00022989"/>
    </source>
</evidence>
<feature type="transmembrane region" description="Helical" evidence="5">
    <location>
        <begin position="156"/>
        <end position="184"/>
    </location>
</feature>
<evidence type="ECO:0000313" key="8">
    <source>
        <dbReference type="Proteomes" id="UP000284403"/>
    </source>
</evidence>
<reference evidence="7 8" key="1">
    <citation type="journal article" date="2018" name="BMC Genomics">
        <title>Genomic comparison of Trypanosoma conorhini and Trypanosoma rangeli to Trypanosoma cruzi strains of high and low virulence.</title>
        <authorList>
            <person name="Bradwell K.R."/>
            <person name="Koparde V.N."/>
            <person name="Matveyev A.V."/>
            <person name="Serrano M.G."/>
            <person name="Alves J.M."/>
            <person name="Parikh H."/>
            <person name="Huang B."/>
            <person name="Lee V."/>
            <person name="Espinosa-Alvarez O."/>
            <person name="Ortiz P.A."/>
            <person name="Costa-Martins A.G."/>
            <person name="Teixeira M.M."/>
            <person name="Buck G.A."/>
        </authorList>
    </citation>
    <scope>NUCLEOTIDE SEQUENCE [LARGE SCALE GENOMIC DNA]</scope>
    <source>
        <strain evidence="7 8">025E</strain>
    </source>
</reference>
<keyword evidence="8" id="KW-1185">Reference proteome</keyword>
<protein>
    <submittedName>
        <fullName evidence="7">Amino acid transporter</fullName>
    </submittedName>
</protein>
<dbReference type="GO" id="GO:0015179">
    <property type="term" value="F:L-amino acid transmembrane transporter activity"/>
    <property type="evidence" value="ECO:0007669"/>
    <property type="project" value="TreeGrafter"/>
</dbReference>
<proteinExistence type="predicted"/>
<feature type="transmembrane region" description="Helical" evidence="5">
    <location>
        <begin position="55"/>
        <end position="77"/>
    </location>
</feature>
<dbReference type="AlphaFoldDB" id="A0A3R7KI50"/>
<accession>A0A3R7KI50</accession>
<evidence type="ECO:0000313" key="7">
    <source>
        <dbReference type="EMBL" id="RNF06929.1"/>
    </source>
</evidence>
<keyword evidence="4 5" id="KW-0472">Membrane</keyword>
<dbReference type="GeneID" id="40321088"/>
<keyword evidence="3 5" id="KW-1133">Transmembrane helix</keyword>
<dbReference type="GO" id="GO:0005737">
    <property type="term" value="C:cytoplasm"/>
    <property type="evidence" value="ECO:0007669"/>
    <property type="project" value="TreeGrafter"/>
</dbReference>
<comment type="caution">
    <text evidence="7">The sequence shown here is derived from an EMBL/GenBank/DDBJ whole genome shotgun (WGS) entry which is preliminary data.</text>
</comment>
<dbReference type="InterPro" id="IPR013057">
    <property type="entry name" value="AA_transpt_TM"/>
</dbReference>
<evidence type="ECO:0000256" key="4">
    <source>
        <dbReference type="ARBA" id="ARBA00023136"/>
    </source>
</evidence>
<feature type="transmembrane region" description="Helical" evidence="5">
    <location>
        <begin position="98"/>
        <end position="115"/>
    </location>
</feature>
<evidence type="ECO:0000259" key="6">
    <source>
        <dbReference type="Pfam" id="PF01490"/>
    </source>
</evidence>
<dbReference type="Proteomes" id="UP000284403">
    <property type="component" value="Unassembled WGS sequence"/>
</dbReference>
<evidence type="ECO:0000256" key="2">
    <source>
        <dbReference type="ARBA" id="ARBA00022692"/>
    </source>
</evidence>
<name>A0A3R7KI50_9TRYP</name>
<dbReference type="RefSeq" id="XP_029225554.1">
    <property type="nucleotide sequence ID" value="XM_029374342.1"/>
</dbReference>
<dbReference type="Pfam" id="PF01490">
    <property type="entry name" value="Aa_trans"/>
    <property type="match status" value="1"/>
</dbReference>
<evidence type="ECO:0000256" key="5">
    <source>
        <dbReference type="SAM" id="Phobius"/>
    </source>
</evidence>